<dbReference type="InterPro" id="IPR046217">
    <property type="entry name" value="DUF6250"/>
</dbReference>
<protein>
    <recommendedName>
        <fullName evidence="2">DUF6250 domain-containing protein</fullName>
    </recommendedName>
</protein>
<dbReference type="RefSeq" id="WP_310227416.1">
    <property type="nucleotide sequence ID" value="NZ_JAVDWV010000022.1"/>
</dbReference>
<dbReference type="Gene3D" id="2.60.120.200">
    <property type="match status" value="1"/>
</dbReference>
<keyword evidence="1" id="KW-0732">Signal</keyword>
<dbReference type="Pfam" id="PF19763">
    <property type="entry name" value="DUF6250"/>
    <property type="match status" value="1"/>
</dbReference>
<gene>
    <name evidence="3" type="ORF">J2W40_003729</name>
</gene>
<feature type="signal peptide" evidence="1">
    <location>
        <begin position="1"/>
        <end position="20"/>
    </location>
</feature>
<comment type="caution">
    <text evidence="3">The sequence shown here is derived from an EMBL/GenBank/DDBJ whole genome shotgun (WGS) entry which is preliminary data.</text>
</comment>
<evidence type="ECO:0000259" key="2">
    <source>
        <dbReference type="Pfam" id="PF19763"/>
    </source>
</evidence>
<organism evidence="3 4">
    <name type="scientific">Sphingobium xenophagum</name>
    <dbReference type="NCBI Taxonomy" id="121428"/>
    <lineage>
        <taxon>Bacteria</taxon>
        <taxon>Pseudomonadati</taxon>
        <taxon>Pseudomonadota</taxon>
        <taxon>Alphaproteobacteria</taxon>
        <taxon>Sphingomonadales</taxon>
        <taxon>Sphingomonadaceae</taxon>
        <taxon>Sphingobium</taxon>
    </lineage>
</organism>
<evidence type="ECO:0000313" key="4">
    <source>
        <dbReference type="Proteomes" id="UP001267638"/>
    </source>
</evidence>
<evidence type="ECO:0000256" key="1">
    <source>
        <dbReference type="SAM" id="SignalP"/>
    </source>
</evidence>
<feature type="chain" id="PRO_5046195808" description="DUF6250 domain-containing protein" evidence="1">
    <location>
        <begin position="21"/>
        <end position="228"/>
    </location>
</feature>
<proteinExistence type="predicted"/>
<dbReference type="Proteomes" id="UP001267638">
    <property type="component" value="Unassembled WGS sequence"/>
</dbReference>
<dbReference type="EMBL" id="JAVDWV010000022">
    <property type="protein sequence ID" value="MDR7156883.1"/>
    <property type="molecule type" value="Genomic_DNA"/>
</dbReference>
<name>A0ABU1X5N9_SPHXE</name>
<reference evidence="3 4" key="1">
    <citation type="submission" date="2023-07" db="EMBL/GenBank/DDBJ databases">
        <title>Sorghum-associated microbial communities from plants grown in Nebraska, USA.</title>
        <authorList>
            <person name="Schachtman D."/>
        </authorList>
    </citation>
    <scope>NUCLEOTIDE SEQUENCE [LARGE SCALE GENOMIC DNA]</scope>
    <source>
        <strain evidence="3 4">4256</strain>
    </source>
</reference>
<feature type="domain" description="DUF6250" evidence="2">
    <location>
        <begin position="57"/>
        <end position="223"/>
    </location>
</feature>
<accession>A0ABU1X5N9</accession>
<sequence length="228" mass="25165">MFNRRTMLMSLMLAPVAARADGGRTVSGDDFRGGLEQWRMEAIGDARVSARNGILDIDAPAGATLWFLPALVAPVAIRYEVRAVAQGGPHDAVSDVNAFWMATDPAVPDGSVLGRRRSGAFEDYDRLKTYYVGIGGNRNSTTRMRRYVGRVRERPLLPDHDRLAKADMLTPNAWFAIGLIADGHHIAVERDGAPLFEMDDPAPYRRGHFGLRTTQSHIQVRNLTITHG</sequence>
<keyword evidence="4" id="KW-1185">Reference proteome</keyword>
<evidence type="ECO:0000313" key="3">
    <source>
        <dbReference type="EMBL" id="MDR7156883.1"/>
    </source>
</evidence>